<dbReference type="Gene3D" id="3.10.180.10">
    <property type="entry name" value="2,3-Dihydroxybiphenyl 1,2-Dioxygenase, domain 1"/>
    <property type="match status" value="1"/>
</dbReference>
<dbReference type="InterPro" id="IPR004360">
    <property type="entry name" value="Glyas_Fos-R_dOase_dom"/>
</dbReference>
<protein>
    <recommendedName>
        <fullName evidence="2">Aldoketomutase</fullName>
    </recommendedName>
    <alternativeName>
        <fullName evidence="1">Ketone-aldehyde mutase</fullName>
    </alternativeName>
    <alternativeName>
        <fullName evidence="3">Methylglyoxalase</fullName>
    </alternativeName>
    <alternativeName>
        <fullName evidence="4">S-D-lactoylglutathione methylglyoxal lyase</fullName>
    </alternativeName>
</protein>
<dbReference type="Proteomes" id="UP000824238">
    <property type="component" value="Unassembled WGS sequence"/>
</dbReference>
<dbReference type="PANTHER" id="PTHR46036:SF5">
    <property type="entry name" value="LACTOYLGLUTATHIONE LYASE"/>
    <property type="match status" value="1"/>
</dbReference>
<proteinExistence type="predicted"/>
<dbReference type="PROSITE" id="PS51819">
    <property type="entry name" value="VOC"/>
    <property type="match status" value="1"/>
</dbReference>
<dbReference type="EMBL" id="DVHH01000227">
    <property type="protein sequence ID" value="HIR55802.1"/>
    <property type="molecule type" value="Genomic_DNA"/>
</dbReference>
<evidence type="ECO:0000313" key="6">
    <source>
        <dbReference type="EMBL" id="HIR55802.1"/>
    </source>
</evidence>
<dbReference type="GO" id="GO:0019243">
    <property type="term" value="P:methylglyoxal catabolic process to D-lactate via S-lactoyl-glutathione"/>
    <property type="evidence" value="ECO:0007669"/>
    <property type="project" value="TreeGrafter"/>
</dbReference>
<dbReference type="GO" id="GO:0004462">
    <property type="term" value="F:lactoylglutathione lyase activity"/>
    <property type="evidence" value="ECO:0007669"/>
    <property type="project" value="TreeGrafter"/>
</dbReference>
<reference evidence="6" key="1">
    <citation type="submission" date="2020-10" db="EMBL/GenBank/DDBJ databases">
        <authorList>
            <person name="Gilroy R."/>
        </authorList>
    </citation>
    <scope>NUCLEOTIDE SEQUENCE</scope>
    <source>
        <strain evidence="6">ChiGjej3B3-7149</strain>
    </source>
</reference>
<gene>
    <name evidence="6" type="ORF">IAD36_09445</name>
</gene>
<dbReference type="PANTHER" id="PTHR46036">
    <property type="entry name" value="LACTOYLGLUTATHIONE LYASE"/>
    <property type="match status" value="1"/>
</dbReference>
<dbReference type="Pfam" id="PF00903">
    <property type="entry name" value="Glyoxalase"/>
    <property type="match status" value="1"/>
</dbReference>
<evidence type="ECO:0000256" key="4">
    <source>
        <dbReference type="ARBA" id="ARBA00033298"/>
    </source>
</evidence>
<reference evidence="6" key="2">
    <citation type="journal article" date="2021" name="PeerJ">
        <title>Extensive microbial diversity within the chicken gut microbiome revealed by metagenomics and culture.</title>
        <authorList>
            <person name="Gilroy R."/>
            <person name="Ravi A."/>
            <person name="Getino M."/>
            <person name="Pursley I."/>
            <person name="Horton D.L."/>
            <person name="Alikhan N.F."/>
            <person name="Baker D."/>
            <person name="Gharbi K."/>
            <person name="Hall N."/>
            <person name="Watson M."/>
            <person name="Adriaenssens E.M."/>
            <person name="Foster-Nyarko E."/>
            <person name="Jarju S."/>
            <person name="Secka A."/>
            <person name="Antonio M."/>
            <person name="Oren A."/>
            <person name="Chaudhuri R.R."/>
            <person name="La Ragione R."/>
            <person name="Hildebrand F."/>
            <person name="Pallen M.J."/>
        </authorList>
    </citation>
    <scope>NUCLEOTIDE SEQUENCE</scope>
    <source>
        <strain evidence="6">ChiGjej3B3-7149</strain>
    </source>
</reference>
<dbReference type="SUPFAM" id="SSF54593">
    <property type="entry name" value="Glyoxalase/Bleomycin resistance protein/Dihydroxybiphenyl dioxygenase"/>
    <property type="match status" value="1"/>
</dbReference>
<accession>A0A9D1DN13</accession>
<evidence type="ECO:0000313" key="7">
    <source>
        <dbReference type="Proteomes" id="UP000824238"/>
    </source>
</evidence>
<evidence type="ECO:0000256" key="2">
    <source>
        <dbReference type="ARBA" id="ARBA00030892"/>
    </source>
</evidence>
<sequence>MKFTFYHFNFNVLDLERSLKFYDEALGLKPVREKTAADGSYKLVFLGDGETGFQLELTWLRDHKEPYDLGEGEIHLALRVDDYEAARKKHEELGVVCFVNEKMGVYFIEDPDGYWIEILPEKR</sequence>
<dbReference type="GO" id="GO:0005737">
    <property type="term" value="C:cytoplasm"/>
    <property type="evidence" value="ECO:0007669"/>
    <property type="project" value="TreeGrafter"/>
</dbReference>
<organism evidence="6 7">
    <name type="scientific">Candidatus Scatomorpha intestinigallinarum</name>
    <dbReference type="NCBI Taxonomy" id="2840923"/>
    <lineage>
        <taxon>Bacteria</taxon>
        <taxon>Bacillati</taxon>
        <taxon>Bacillota</taxon>
        <taxon>Clostridia</taxon>
        <taxon>Eubacteriales</taxon>
        <taxon>Candidatus Scatomorpha</taxon>
    </lineage>
</organism>
<evidence type="ECO:0000259" key="5">
    <source>
        <dbReference type="PROSITE" id="PS51819"/>
    </source>
</evidence>
<dbReference type="InterPro" id="IPR029068">
    <property type="entry name" value="Glyas_Bleomycin-R_OHBP_Dase"/>
</dbReference>
<evidence type="ECO:0000256" key="1">
    <source>
        <dbReference type="ARBA" id="ARBA00030291"/>
    </source>
</evidence>
<comment type="caution">
    <text evidence="6">The sequence shown here is derived from an EMBL/GenBank/DDBJ whole genome shotgun (WGS) entry which is preliminary data.</text>
</comment>
<feature type="domain" description="VOC" evidence="5">
    <location>
        <begin position="4"/>
        <end position="121"/>
    </location>
</feature>
<name>A0A9D1DN13_9FIRM</name>
<dbReference type="AlphaFoldDB" id="A0A9D1DN13"/>
<evidence type="ECO:0000256" key="3">
    <source>
        <dbReference type="ARBA" id="ARBA00032460"/>
    </source>
</evidence>
<dbReference type="InterPro" id="IPR037523">
    <property type="entry name" value="VOC_core"/>
</dbReference>